<feature type="domain" description="Glycoside hydrolase family 2 catalytic" evidence="8">
    <location>
        <begin position="318"/>
        <end position="473"/>
    </location>
</feature>
<evidence type="ECO:0000256" key="5">
    <source>
        <dbReference type="ARBA" id="ARBA00022801"/>
    </source>
</evidence>
<keyword evidence="11" id="KW-1185">Reference proteome</keyword>
<evidence type="ECO:0000259" key="9">
    <source>
        <dbReference type="Pfam" id="PF22666"/>
    </source>
</evidence>
<evidence type="ECO:0000313" key="11">
    <source>
        <dbReference type="Proteomes" id="UP001197247"/>
    </source>
</evidence>
<comment type="catalytic activity">
    <reaction evidence="1">
        <text>Hydrolysis of terminal, non-reducing beta-D-mannose residues in beta-D-mannosides.</text>
        <dbReference type="EC" id="3.2.1.25"/>
    </reaction>
</comment>
<keyword evidence="4" id="KW-0732">Signal</keyword>
<dbReference type="Proteomes" id="UP001197247">
    <property type="component" value="Unassembled WGS sequence"/>
</dbReference>
<dbReference type="SUPFAM" id="SSF49303">
    <property type="entry name" value="beta-Galactosidase/glucuronidase domain"/>
    <property type="match status" value="1"/>
</dbReference>
<dbReference type="Gene3D" id="3.20.20.80">
    <property type="entry name" value="Glycosidases"/>
    <property type="match status" value="1"/>
</dbReference>
<dbReference type="EC" id="3.2.1.25" evidence="3"/>
<dbReference type="Gene3D" id="2.60.120.260">
    <property type="entry name" value="Galactose-binding domain-like"/>
    <property type="match status" value="1"/>
</dbReference>
<reference evidence="10 11" key="1">
    <citation type="submission" date="2021-05" db="EMBL/GenBank/DDBJ databases">
        <title>Kineosporia and Streptomyces sp. nov. two new marine actinobacteria isolated from Coral.</title>
        <authorList>
            <person name="Buangrab K."/>
            <person name="Sutthacheep M."/>
            <person name="Yeemin T."/>
            <person name="Harunari E."/>
            <person name="Igarashi Y."/>
            <person name="Kanchanasin P."/>
            <person name="Tanasupawat S."/>
            <person name="Phongsopitanun W."/>
        </authorList>
    </citation>
    <scope>NUCLEOTIDE SEQUENCE [LARGE SCALE GENOMIC DNA]</scope>
    <source>
        <strain evidence="10 11">J2-2</strain>
    </source>
</reference>
<evidence type="ECO:0000256" key="6">
    <source>
        <dbReference type="ARBA" id="ARBA00023295"/>
    </source>
</evidence>
<feature type="domain" description="Glycoside hydrolase family 2 immunoglobulin-like beta-sandwich" evidence="7">
    <location>
        <begin position="199"/>
        <end position="294"/>
    </location>
</feature>
<feature type="domain" description="Beta-mannosidase-like galactose-binding" evidence="9">
    <location>
        <begin position="27"/>
        <end position="183"/>
    </location>
</feature>
<dbReference type="RefSeq" id="WP_214160270.1">
    <property type="nucleotide sequence ID" value="NZ_JAHBAY010000019.1"/>
</dbReference>
<dbReference type="PANTHER" id="PTHR43730:SF1">
    <property type="entry name" value="BETA-MANNOSIDASE"/>
    <property type="match status" value="1"/>
</dbReference>
<proteinExistence type="inferred from homology"/>
<dbReference type="InterPro" id="IPR013783">
    <property type="entry name" value="Ig-like_fold"/>
</dbReference>
<dbReference type="SUPFAM" id="SSF49785">
    <property type="entry name" value="Galactose-binding domain-like"/>
    <property type="match status" value="1"/>
</dbReference>
<sequence>MIVERLDRGWTLRGISGVPDSVPGARENIPANVPGNVHADLLEAGLIPDPYVGEHEAALSWMHRAAWEYTLDLRAPAAEPGERADLVFAGLDTVATITLGGHELGTTRNMHRSYRFDAGSRLSAAGAPLSVRFDPALAHAERQSARLGRRPHANIHPYNAIRKAAFGFGWDWGPDLQGAGLWRPVTLQRWRVARLASVRPLVTVDDDGTGRVEVHVEVERGDATGDLDLQLTLRDLGGSTVRVTGTCATVVHTVPDPPLWWPAGHGQQPLIGLTVALFHGDEQLDVYRRDVGFRSVRLDQPYDQPYDHPAESAGRALNLVVNGRPVYVKGVNWIPEDALLTGVSAGDYSAAVGRAVAANANLLRVWGGGIYEDRAFYQACDEQGVLVWQDFALACAAYAEKPPLREEILAEARENITRLSPHPSLVLWNGGNENLWGHEDWGWRRKLLGRSWGAGYYHSDFPKLLAELDPTRPYLPGSPSSPGYGASEVHPNDEHHGVRHEWEVWNRLDYTAHGEHVPRFCAEFGWQAPPTWSTLVAAVGHDSLAKDAPAFLSHQKAAHGTARIDAGLEHHFGVPTRFADWHWAAQLNQARATAFAVEHFRAHAPRTSGCVLWQLNDCWPVTSWSMVDGENRLKPAWYALRRAYAPRLLGFRTSTFDGTGTGLRVAVINDDEQPFAGVLTLRRATFGGAVQAGGSLPFDVPARGVQLLDVPAVLAAPGDPHAEVLVAEAGTLRAIHCFAIDRDLAYEPRPFQATARHLHDDLFAVTVTATSFARDVTVLADRADPDAVADEALVSLLAGESHTFRVQAPHRPDPAALTHPLVLRCANDVIGPA</sequence>
<dbReference type="Gene3D" id="2.60.40.10">
    <property type="entry name" value="Immunoglobulins"/>
    <property type="match status" value="1"/>
</dbReference>
<dbReference type="InterPro" id="IPR006102">
    <property type="entry name" value="Ig-like_GH2"/>
</dbReference>
<evidence type="ECO:0000256" key="4">
    <source>
        <dbReference type="ARBA" id="ARBA00022729"/>
    </source>
</evidence>
<evidence type="ECO:0000256" key="2">
    <source>
        <dbReference type="ARBA" id="ARBA00007401"/>
    </source>
</evidence>
<evidence type="ECO:0000313" key="10">
    <source>
        <dbReference type="EMBL" id="MBT0773730.1"/>
    </source>
</evidence>
<comment type="caution">
    <text evidence="10">The sequence shown here is derived from an EMBL/GenBank/DDBJ whole genome shotgun (WGS) entry which is preliminary data.</text>
</comment>
<evidence type="ECO:0000256" key="3">
    <source>
        <dbReference type="ARBA" id="ARBA00012754"/>
    </source>
</evidence>
<name>A0ABS5TSF5_9ACTN</name>
<dbReference type="InterPro" id="IPR036156">
    <property type="entry name" value="Beta-gal/glucu_dom_sf"/>
</dbReference>
<dbReference type="InterPro" id="IPR050887">
    <property type="entry name" value="Beta-mannosidase_GH2"/>
</dbReference>
<dbReference type="Pfam" id="PF00703">
    <property type="entry name" value="Glyco_hydro_2"/>
    <property type="match status" value="1"/>
</dbReference>
<dbReference type="Pfam" id="PF02836">
    <property type="entry name" value="Glyco_hydro_2_C"/>
    <property type="match status" value="1"/>
</dbReference>
<keyword evidence="6" id="KW-0326">Glycosidase</keyword>
<dbReference type="Pfam" id="PF22666">
    <property type="entry name" value="Glyco_hydro_2_N2"/>
    <property type="match status" value="1"/>
</dbReference>
<evidence type="ECO:0000259" key="7">
    <source>
        <dbReference type="Pfam" id="PF00703"/>
    </source>
</evidence>
<dbReference type="InterPro" id="IPR008979">
    <property type="entry name" value="Galactose-bd-like_sf"/>
</dbReference>
<keyword evidence="5" id="KW-0378">Hydrolase</keyword>
<gene>
    <name evidence="10" type="ORF">KIH74_32595</name>
</gene>
<dbReference type="InterPro" id="IPR054593">
    <property type="entry name" value="Beta-mannosidase-like_N2"/>
</dbReference>
<dbReference type="EMBL" id="JAHBAY010000019">
    <property type="protein sequence ID" value="MBT0773730.1"/>
    <property type="molecule type" value="Genomic_DNA"/>
</dbReference>
<evidence type="ECO:0000256" key="1">
    <source>
        <dbReference type="ARBA" id="ARBA00000829"/>
    </source>
</evidence>
<dbReference type="SUPFAM" id="SSF51445">
    <property type="entry name" value="(Trans)glycosidases"/>
    <property type="match status" value="1"/>
</dbReference>
<evidence type="ECO:0000259" key="8">
    <source>
        <dbReference type="Pfam" id="PF02836"/>
    </source>
</evidence>
<comment type="similarity">
    <text evidence="2">Belongs to the glycosyl hydrolase 2 family.</text>
</comment>
<accession>A0ABS5TSF5</accession>
<protein>
    <recommendedName>
        <fullName evidence="3">beta-mannosidase</fullName>
        <ecNumber evidence="3">3.2.1.25</ecNumber>
    </recommendedName>
</protein>
<organism evidence="10 11">
    <name type="scientific">Kineosporia corallincola</name>
    <dbReference type="NCBI Taxonomy" id="2835133"/>
    <lineage>
        <taxon>Bacteria</taxon>
        <taxon>Bacillati</taxon>
        <taxon>Actinomycetota</taxon>
        <taxon>Actinomycetes</taxon>
        <taxon>Kineosporiales</taxon>
        <taxon>Kineosporiaceae</taxon>
        <taxon>Kineosporia</taxon>
    </lineage>
</organism>
<dbReference type="PANTHER" id="PTHR43730">
    <property type="entry name" value="BETA-MANNOSIDASE"/>
    <property type="match status" value="1"/>
</dbReference>
<dbReference type="InterPro" id="IPR017853">
    <property type="entry name" value="GH"/>
</dbReference>
<dbReference type="InterPro" id="IPR006103">
    <property type="entry name" value="Glyco_hydro_2_cat"/>
</dbReference>